<dbReference type="InterPro" id="IPR001789">
    <property type="entry name" value="Sig_transdc_resp-reg_receiver"/>
</dbReference>
<evidence type="ECO:0000256" key="1">
    <source>
        <dbReference type="ARBA" id="ARBA00018672"/>
    </source>
</evidence>
<comment type="caution">
    <text evidence="11">The sequence shown here is derived from an EMBL/GenBank/DDBJ whole genome shotgun (WGS) entry which is preliminary data.</text>
</comment>
<dbReference type="CDD" id="cd17574">
    <property type="entry name" value="REC_OmpR"/>
    <property type="match status" value="1"/>
</dbReference>
<dbReference type="GO" id="GO:0000976">
    <property type="term" value="F:transcription cis-regulatory region binding"/>
    <property type="evidence" value="ECO:0007669"/>
    <property type="project" value="TreeGrafter"/>
</dbReference>
<dbReference type="SMART" id="SM00267">
    <property type="entry name" value="GGDEF"/>
    <property type="match status" value="1"/>
</dbReference>
<evidence type="ECO:0000256" key="5">
    <source>
        <dbReference type="ARBA" id="ARBA00023125"/>
    </source>
</evidence>
<dbReference type="InterPro" id="IPR011006">
    <property type="entry name" value="CheY-like_superfamily"/>
</dbReference>
<dbReference type="Gene3D" id="6.10.250.690">
    <property type="match status" value="1"/>
</dbReference>
<sequence>MFQKKILIIDDSDFFAKYIMDILIPEGYAVMHAKMGKEGLRMVRTEKPDLVLLDLVMPDMNGFEVCRILRESESNNLMPIIILTSQDNQDDKLIGLELGADDYITKPLNDRELLIRVKNTLKRIERNRGANPLTGLPGNLEIQAEINARIEKETPFATVYADLDNFKAYNDAYGFAKGDMAIKLTADIIMDGIQAHENKDDFIGHIGGDDFIFITSPHIAESICKKVIFQFDKRITELYNKEDLETGYIITVNPLGKRTEYPIMTISLALVNHQPGIYYNHIQLAEIAAELKRRAKAKLGSNLVKC</sequence>
<dbReference type="Proteomes" id="UP000664545">
    <property type="component" value="Unassembled WGS sequence"/>
</dbReference>
<evidence type="ECO:0000256" key="2">
    <source>
        <dbReference type="ARBA" id="ARBA00022553"/>
    </source>
</evidence>
<organism evidence="11 12">
    <name type="scientific">Clostridium aminobutyricum</name>
    <dbReference type="NCBI Taxonomy" id="33953"/>
    <lineage>
        <taxon>Bacteria</taxon>
        <taxon>Bacillati</taxon>
        <taxon>Bacillota</taxon>
        <taxon>Clostridia</taxon>
        <taxon>Eubacteriales</taxon>
        <taxon>Clostridiaceae</taxon>
        <taxon>Clostridium</taxon>
    </lineage>
</organism>
<dbReference type="SUPFAM" id="SSF55073">
    <property type="entry name" value="Nucleotide cyclase"/>
    <property type="match status" value="1"/>
</dbReference>
<comment type="function">
    <text evidence="7">May play the central regulatory role in sporulation. It may be an element of the effector pathway responsible for the activation of sporulation genes in response to nutritional stress. Spo0A may act in concert with spo0H (a sigma factor) to control the expression of some genes that are critical to the sporulation process.</text>
</comment>
<dbReference type="GO" id="GO:0000156">
    <property type="term" value="F:phosphorelay response regulator activity"/>
    <property type="evidence" value="ECO:0007669"/>
    <property type="project" value="TreeGrafter"/>
</dbReference>
<evidence type="ECO:0000256" key="8">
    <source>
        <dbReference type="PROSITE-ProRule" id="PRU00169"/>
    </source>
</evidence>
<evidence type="ECO:0000256" key="6">
    <source>
        <dbReference type="ARBA" id="ARBA00023163"/>
    </source>
</evidence>
<dbReference type="InterPro" id="IPR039420">
    <property type="entry name" value="WalR-like"/>
</dbReference>
<dbReference type="AlphaFoldDB" id="A0A939D6R0"/>
<dbReference type="CDD" id="cd01949">
    <property type="entry name" value="GGDEF"/>
    <property type="match status" value="1"/>
</dbReference>
<evidence type="ECO:0000259" key="10">
    <source>
        <dbReference type="PROSITE" id="PS50887"/>
    </source>
</evidence>
<dbReference type="GO" id="GO:0005829">
    <property type="term" value="C:cytosol"/>
    <property type="evidence" value="ECO:0007669"/>
    <property type="project" value="TreeGrafter"/>
</dbReference>
<keyword evidence="3" id="KW-0902">Two-component regulatory system</keyword>
<reference evidence="11" key="1">
    <citation type="submission" date="2021-02" db="EMBL/GenBank/DDBJ databases">
        <title>Abyssanaerobacter marinus gen.nov., sp., nov, anaerobic bacterium isolated from the Onnuri vent field of Indian Ocean and suggestion of Mogibacteriaceae fam. nov., and proposal of reclassification of ambiguous this family's genus member.</title>
        <authorList>
            <person name="Kim Y.J."/>
            <person name="Yang J.-A."/>
        </authorList>
    </citation>
    <scope>NUCLEOTIDE SEQUENCE</scope>
    <source>
        <strain evidence="11">DSM 2634</strain>
    </source>
</reference>
<proteinExistence type="predicted"/>
<dbReference type="GO" id="GO:0006355">
    <property type="term" value="P:regulation of DNA-templated transcription"/>
    <property type="evidence" value="ECO:0007669"/>
    <property type="project" value="TreeGrafter"/>
</dbReference>
<dbReference type="InterPro" id="IPR029787">
    <property type="entry name" value="Nucleotide_cyclase"/>
</dbReference>
<keyword evidence="6" id="KW-0804">Transcription</keyword>
<keyword evidence="12" id="KW-1185">Reference proteome</keyword>
<dbReference type="RefSeq" id="WP_206581262.1">
    <property type="nucleotide sequence ID" value="NZ_JAFJZZ010000001.1"/>
</dbReference>
<evidence type="ECO:0000256" key="4">
    <source>
        <dbReference type="ARBA" id="ARBA00023015"/>
    </source>
</evidence>
<dbReference type="PROSITE" id="PS50887">
    <property type="entry name" value="GGDEF"/>
    <property type="match status" value="1"/>
</dbReference>
<protein>
    <recommendedName>
        <fullName evidence="1">Stage 0 sporulation protein A homolog</fullName>
    </recommendedName>
</protein>
<evidence type="ECO:0000313" key="11">
    <source>
        <dbReference type="EMBL" id="MBN7772459.1"/>
    </source>
</evidence>
<evidence type="ECO:0000259" key="9">
    <source>
        <dbReference type="PROSITE" id="PS50110"/>
    </source>
</evidence>
<dbReference type="PANTHER" id="PTHR48111">
    <property type="entry name" value="REGULATOR OF RPOS"/>
    <property type="match status" value="1"/>
</dbReference>
<dbReference type="Pfam" id="PF00072">
    <property type="entry name" value="Response_reg"/>
    <property type="match status" value="1"/>
</dbReference>
<dbReference type="Gene3D" id="3.40.50.2300">
    <property type="match status" value="1"/>
</dbReference>
<feature type="domain" description="GGDEF" evidence="10">
    <location>
        <begin position="154"/>
        <end position="306"/>
    </location>
</feature>
<dbReference type="PANTHER" id="PTHR48111:SF40">
    <property type="entry name" value="PHOSPHATE REGULON TRANSCRIPTIONAL REGULATORY PROTEIN PHOB"/>
    <property type="match status" value="1"/>
</dbReference>
<dbReference type="NCBIfam" id="TIGR00254">
    <property type="entry name" value="GGDEF"/>
    <property type="match status" value="1"/>
</dbReference>
<dbReference type="SMART" id="SM00448">
    <property type="entry name" value="REC"/>
    <property type="match status" value="1"/>
</dbReference>
<name>A0A939D6R0_CLOAM</name>
<keyword evidence="4" id="KW-0805">Transcription regulation</keyword>
<dbReference type="SUPFAM" id="SSF52172">
    <property type="entry name" value="CheY-like"/>
    <property type="match status" value="1"/>
</dbReference>
<dbReference type="PROSITE" id="PS50110">
    <property type="entry name" value="RESPONSE_REGULATORY"/>
    <property type="match status" value="1"/>
</dbReference>
<feature type="domain" description="Response regulatory" evidence="9">
    <location>
        <begin position="5"/>
        <end position="121"/>
    </location>
</feature>
<dbReference type="GO" id="GO:0032993">
    <property type="term" value="C:protein-DNA complex"/>
    <property type="evidence" value="ECO:0007669"/>
    <property type="project" value="TreeGrafter"/>
</dbReference>
<keyword evidence="5" id="KW-0238">DNA-binding</keyword>
<dbReference type="EMBL" id="JAFJZZ010000001">
    <property type="protein sequence ID" value="MBN7772459.1"/>
    <property type="molecule type" value="Genomic_DNA"/>
</dbReference>
<dbReference type="InterPro" id="IPR000160">
    <property type="entry name" value="GGDEF_dom"/>
</dbReference>
<dbReference type="InterPro" id="IPR043128">
    <property type="entry name" value="Rev_trsase/Diguanyl_cyclase"/>
</dbReference>
<accession>A0A939D6R0</accession>
<evidence type="ECO:0000256" key="7">
    <source>
        <dbReference type="ARBA" id="ARBA00024867"/>
    </source>
</evidence>
<dbReference type="Pfam" id="PF00990">
    <property type="entry name" value="GGDEF"/>
    <property type="match status" value="1"/>
</dbReference>
<gene>
    <name evidence="11" type="ORF">JYB65_03715</name>
</gene>
<keyword evidence="2 8" id="KW-0597">Phosphoprotein</keyword>
<feature type="modified residue" description="4-aspartylphosphate" evidence="8">
    <location>
        <position position="54"/>
    </location>
</feature>
<evidence type="ECO:0000256" key="3">
    <source>
        <dbReference type="ARBA" id="ARBA00023012"/>
    </source>
</evidence>
<evidence type="ECO:0000313" key="12">
    <source>
        <dbReference type="Proteomes" id="UP000664545"/>
    </source>
</evidence>
<dbReference type="Gene3D" id="3.30.70.270">
    <property type="match status" value="1"/>
</dbReference>